<protein>
    <submittedName>
        <fullName evidence="9">Methyl-accepting chemotaxis protein</fullName>
    </submittedName>
</protein>
<evidence type="ECO:0000256" key="6">
    <source>
        <dbReference type="SAM" id="Phobius"/>
    </source>
</evidence>
<dbReference type="CDD" id="cd11386">
    <property type="entry name" value="MCP_signal"/>
    <property type="match status" value="1"/>
</dbReference>
<dbReference type="GO" id="GO:0007165">
    <property type="term" value="P:signal transduction"/>
    <property type="evidence" value="ECO:0007669"/>
    <property type="project" value="UniProtKB-KW"/>
</dbReference>
<evidence type="ECO:0000313" key="10">
    <source>
        <dbReference type="Proteomes" id="UP000317550"/>
    </source>
</evidence>
<dbReference type="PANTHER" id="PTHR32089">
    <property type="entry name" value="METHYL-ACCEPTING CHEMOTAXIS PROTEIN MCPB"/>
    <property type="match status" value="1"/>
</dbReference>
<evidence type="ECO:0000256" key="3">
    <source>
        <dbReference type="ARBA" id="ARBA00029447"/>
    </source>
</evidence>
<dbReference type="InterPro" id="IPR021796">
    <property type="entry name" value="Tll0287-like_dom"/>
</dbReference>
<keyword evidence="2 4" id="KW-0807">Transducer</keyword>
<dbReference type="KEGG" id="cari:FNU76_03660"/>
<comment type="similarity">
    <text evidence="3">Belongs to the methyl-accepting chemotaxis (MCP) protein family.</text>
</comment>
<evidence type="ECO:0000256" key="1">
    <source>
        <dbReference type="ARBA" id="ARBA00004370"/>
    </source>
</evidence>
<dbReference type="Pfam" id="PF00015">
    <property type="entry name" value="MCPsignal"/>
    <property type="match status" value="1"/>
</dbReference>
<dbReference type="AlphaFoldDB" id="A0A516SBJ4"/>
<dbReference type="OrthoDB" id="3506500at2"/>
<keyword evidence="6" id="KW-0812">Transmembrane</keyword>
<dbReference type="GO" id="GO:0016020">
    <property type="term" value="C:membrane"/>
    <property type="evidence" value="ECO:0007669"/>
    <property type="project" value="UniProtKB-SubCell"/>
</dbReference>
<evidence type="ECO:0000313" key="9">
    <source>
        <dbReference type="EMBL" id="QDQ25521.1"/>
    </source>
</evidence>
<dbReference type="PANTHER" id="PTHR32089:SF112">
    <property type="entry name" value="LYSOZYME-LIKE PROTEIN-RELATED"/>
    <property type="match status" value="1"/>
</dbReference>
<feature type="region of interest" description="Disordered" evidence="5">
    <location>
        <begin position="336"/>
        <end position="361"/>
    </location>
</feature>
<keyword evidence="10" id="KW-1185">Reference proteome</keyword>
<dbReference type="GO" id="GO:0006935">
    <property type="term" value="P:chemotaxis"/>
    <property type="evidence" value="ECO:0007669"/>
    <property type="project" value="UniProtKB-ARBA"/>
</dbReference>
<evidence type="ECO:0000259" key="7">
    <source>
        <dbReference type="PROSITE" id="PS50111"/>
    </source>
</evidence>
<proteinExistence type="inferred from homology"/>
<feature type="transmembrane region" description="Helical" evidence="6">
    <location>
        <begin position="12"/>
        <end position="33"/>
    </location>
</feature>
<feature type="domain" description="HAMP" evidence="8">
    <location>
        <begin position="232"/>
        <end position="285"/>
    </location>
</feature>
<keyword evidence="6" id="KW-0472">Membrane</keyword>
<dbReference type="EMBL" id="CP041730">
    <property type="protein sequence ID" value="QDQ25521.1"/>
    <property type="molecule type" value="Genomic_DNA"/>
</dbReference>
<reference evidence="10" key="1">
    <citation type="submission" date="2019-07" db="EMBL/GenBank/DDBJ databases">
        <title>Chitinimonas sp. nov., isolated from Ny-Alesund, arctica soil.</title>
        <authorList>
            <person name="Xu Q."/>
            <person name="Peng F."/>
        </authorList>
    </citation>
    <scope>NUCLEOTIDE SEQUENCE [LARGE SCALE GENOMIC DNA]</scope>
    <source>
        <strain evidence="10">R3-44</strain>
    </source>
</reference>
<feature type="transmembrane region" description="Helical" evidence="6">
    <location>
        <begin position="209"/>
        <end position="230"/>
    </location>
</feature>
<dbReference type="SUPFAM" id="SSF58104">
    <property type="entry name" value="Methyl-accepting chemotaxis protein (MCP) signaling domain"/>
    <property type="match status" value="1"/>
</dbReference>
<dbReference type="FunFam" id="1.10.287.950:FF:000001">
    <property type="entry name" value="Methyl-accepting chemotaxis sensory transducer"/>
    <property type="match status" value="1"/>
</dbReference>
<evidence type="ECO:0000259" key="8">
    <source>
        <dbReference type="PROSITE" id="PS50885"/>
    </source>
</evidence>
<dbReference type="SMART" id="SM00304">
    <property type="entry name" value="HAMP"/>
    <property type="match status" value="1"/>
</dbReference>
<dbReference type="Pfam" id="PF00672">
    <property type="entry name" value="HAMP"/>
    <property type="match status" value="1"/>
</dbReference>
<dbReference type="InterPro" id="IPR003660">
    <property type="entry name" value="HAMP_dom"/>
</dbReference>
<dbReference type="InterPro" id="IPR004089">
    <property type="entry name" value="MCPsignal_dom"/>
</dbReference>
<accession>A0A516SBJ4</accession>
<dbReference type="CDD" id="cd06225">
    <property type="entry name" value="HAMP"/>
    <property type="match status" value="1"/>
</dbReference>
<keyword evidence="6" id="KW-1133">Transmembrane helix</keyword>
<name>A0A516SBJ4_9NEIS</name>
<dbReference type="Proteomes" id="UP000317550">
    <property type="component" value="Chromosome"/>
</dbReference>
<dbReference type="Pfam" id="PF11845">
    <property type="entry name" value="Tll0287-like"/>
    <property type="match status" value="1"/>
</dbReference>
<dbReference type="RefSeq" id="WP_143856446.1">
    <property type="nucleotide sequence ID" value="NZ_CP041730.1"/>
</dbReference>
<evidence type="ECO:0000256" key="5">
    <source>
        <dbReference type="SAM" id="MobiDB-lite"/>
    </source>
</evidence>
<organism evidence="9 10">
    <name type="scientific">Chitinimonas arctica</name>
    <dbReference type="NCBI Taxonomy" id="2594795"/>
    <lineage>
        <taxon>Bacteria</taxon>
        <taxon>Pseudomonadati</taxon>
        <taxon>Pseudomonadota</taxon>
        <taxon>Betaproteobacteria</taxon>
        <taxon>Neisseriales</taxon>
        <taxon>Chitinibacteraceae</taxon>
        <taxon>Chitinimonas</taxon>
    </lineage>
</organism>
<gene>
    <name evidence="9" type="ORF">FNU76_03660</name>
</gene>
<evidence type="ECO:0000256" key="2">
    <source>
        <dbReference type="ARBA" id="ARBA00023224"/>
    </source>
</evidence>
<comment type="subcellular location">
    <subcellularLocation>
        <location evidence="1">Membrane</location>
    </subcellularLocation>
</comment>
<dbReference type="Gene3D" id="1.10.287.950">
    <property type="entry name" value="Methyl-accepting chemotaxis protein"/>
    <property type="match status" value="1"/>
</dbReference>
<sequence length="562" mass="59519">MLQRGGLGRKLMIPVLLAGVAMLCAVMAILAHIRERTVEAAGMNTAQALASQIVTLRSFYTAEIGPRAKKAGMKLNFDFFTADNTLPLPATLVKTLGESITKDHPGMAIRLYSRHPFPNRTNERYDEFEMSAIAALEKAPKVPQTKMEKRGDKLYARYAVADIMKEGCVACHNSRPDSPKKDWKVGDVRGVVAVTVPVDQVAGQINKGIGSVGLAVLAGFFAISAVTIMATRRIAGTVHELAERAGQVESSGDFTLAMPVRGNDEIAGIAKAFNSLLNHFRAVISEIREDANQVLAESVRLADAAAKVSQSSMQQSDLAAAVSASVEQVSTSIGHVSSEAHEAADQSAATSRLAREGGEVAQEAAGEMDRVAAAVETMAAVVGQLGQRSAQISVIANTIRDIADQTNLLALNAAIEAARAGEQGRGFAVVADEVRKLAERTSVATREIASTIDAIQQESRSAGDAMAHHADLVSRGSSFSRRAAESLQQINTAANTAGQHIGEIATATDQQNTASHQIARNMEQIAMMTEGNAQSVAIAASSADKLRSLAGRLQDTVNRFKV</sequence>
<dbReference type="PROSITE" id="PS50885">
    <property type="entry name" value="HAMP"/>
    <property type="match status" value="1"/>
</dbReference>
<evidence type="ECO:0000256" key="4">
    <source>
        <dbReference type="PROSITE-ProRule" id="PRU00284"/>
    </source>
</evidence>
<dbReference type="SMART" id="SM00283">
    <property type="entry name" value="MA"/>
    <property type="match status" value="1"/>
</dbReference>
<feature type="domain" description="Methyl-accepting transducer" evidence="7">
    <location>
        <begin position="290"/>
        <end position="526"/>
    </location>
</feature>
<dbReference type="PROSITE" id="PS50111">
    <property type="entry name" value="CHEMOTAXIS_TRANSDUC_2"/>
    <property type="match status" value="1"/>
</dbReference>